<dbReference type="InterPro" id="IPR008271">
    <property type="entry name" value="Ser/Thr_kinase_AS"/>
</dbReference>
<comment type="function">
    <text evidence="10">May play a role in the regulation of metabolism and signal transduction processes.</text>
</comment>
<dbReference type="OrthoDB" id="432483at2759"/>
<evidence type="ECO:0000256" key="6">
    <source>
        <dbReference type="ARBA" id="ARBA00022777"/>
    </source>
</evidence>
<organism evidence="14 15">
    <name type="scientific">Zostera marina</name>
    <name type="common">Eelgrass</name>
    <dbReference type="NCBI Taxonomy" id="29655"/>
    <lineage>
        <taxon>Eukaryota</taxon>
        <taxon>Viridiplantae</taxon>
        <taxon>Streptophyta</taxon>
        <taxon>Embryophyta</taxon>
        <taxon>Tracheophyta</taxon>
        <taxon>Spermatophyta</taxon>
        <taxon>Magnoliopsida</taxon>
        <taxon>Liliopsida</taxon>
        <taxon>Zosteraceae</taxon>
        <taxon>Zostera</taxon>
    </lineage>
</organism>
<dbReference type="GO" id="GO:0004674">
    <property type="term" value="F:protein serine/threonine kinase activity"/>
    <property type="evidence" value="ECO:0000318"/>
    <property type="project" value="GO_Central"/>
</dbReference>
<dbReference type="EC" id="2.7.11.1" evidence="2"/>
<dbReference type="GO" id="GO:0005886">
    <property type="term" value="C:plasma membrane"/>
    <property type="evidence" value="ECO:0000318"/>
    <property type="project" value="GO_Central"/>
</dbReference>
<evidence type="ECO:0000256" key="5">
    <source>
        <dbReference type="ARBA" id="ARBA00022741"/>
    </source>
</evidence>
<comment type="catalytic activity">
    <reaction evidence="9">
        <text>L-seryl-[protein] + ATP = O-phospho-L-seryl-[protein] + ADP + H(+)</text>
        <dbReference type="Rhea" id="RHEA:17989"/>
        <dbReference type="Rhea" id="RHEA-COMP:9863"/>
        <dbReference type="Rhea" id="RHEA-COMP:11604"/>
        <dbReference type="ChEBI" id="CHEBI:15378"/>
        <dbReference type="ChEBI" id="CHEBI:29999"/>
        <dbReference type="ChEBI" id="CHEBI:30616"/>
        <dbReference type="ChEBI" id="CHEBI:83421"/>
        <dbReference type="ChEBI" id="CHEBI:456216"/>
        <dbReference type="EC" id="2.7.11.1"/>
    </reaction>
</comment>
<keyword evidence="7" id="KW-0067">ATP-binding</keyword>
<evidence type="ECO:0000256" key="7">
    <source>
        <dbReference type="ARBA" id="ARBA00022840"/>
    </source>
</evidence>
<evidence type="ECO:0000256" key="8">
    <source>
        <dbReference type="ARBA" id="ARBA00047899"/>
    </source>
</evidence>
<gene>
    <name evidence="14" type="ORF">ZOSMA_165G00280</name>
</gene>
<comment type="catalytic activity">
    <reaction evidence="8">
        <text>L-threonyl-[protein] + ATP = O-phospho-L-threonyl-[protein] + ADP + H(+)</text>
        <dbReference type="Rhea" id="RHEA:46608"/>
        <dbReference type="Rhea" id="RHEA-COMP:11060"/>
        <dbReference type="Rhea" id="RHEA-COMP:11605"/>
        <dbReference type="ChEBI" id="CHEBI:15378"/>
        <dbReference type="ChEBI" id="CHEBI:30013"/>
        <dbReference type="ChEBI" id="CHEBI:30616"/>
        <dbReference type="ChEBI" id="CHEBI:61977"/>
        <dbReference type="ChEBI" id="CHEBI:456216"/>
        <dbReference type="EC" id="2.7.11.1"/>
    </reaction>
</comment>
<feature type="compositionally biased region" description="Low complexity" evidence="12">
    <location>
        <begin position="392"/>
        <end position="415"/>
    </location>
</feature>
<dbReference type="SUPFAM" id="SSF56112">
    <property type="entry name" value="Protein kinase-like (PK-like)"/>
    <property type="match status" value="1"/>
</dbReference>
<comment type="caution">
    <text evidence="14">The sequence shown here is derived from an EMBL/GenBank/DDBJ whole genome shotgun (WGS) entry which is preliminary data.</text>
</comment>
<dbReference type="STRING" id="29655.A0A0K9PTN1"/>
<evidence type="ECO:0000259" key="13">
    <source>
        <dbReference type="PROSITE" id="PS50011"/>
    </source>
</evidence>
<reference evidence="15" key="1">
    <citation type="journal article" date="2016" name="Nature">
        <title>The genome of the seagrass Zostera marina reveals angiosperm adaptation to the sea.</title>
        <authorList>
            <person name="Olsen J.L."/>
            <person name="Rouze P."/>
            <person name="Verhelst B."/>
            <person name="Lin Y.-C."/>
            <person name="Bayer T."/>
            <person name="Collen J."/>
            <person name="Dattolo E."/>
            <person name="De Paoli E."/>
            <person name="Dittami S."/>
            <person name="Maumus F."/>
            <person name="Michel G."/>
            <person name="Kersting A."/>
            <person name="Lauritano C."/>
            <person name="Lohaus R."/>
            <person name="Toepel M."/>
            <person name="Tonon T."/>
            <person name="Vanneste K."/>
            <person name="Amirebrahimi M."/>
            <person name="Brakel J."/>
            <person name="Bostroem C."/>
            <person name="Chovatia M."/>
            <person name="Grimwood J."/>
            <person name="Jenkins J.W."/>
            <person name="Jueterbock A."/>
            <person name="Mraz A."/>
            <person name="Stam W.T."/>
            <person name="Tice H."/>
            <person name="Bornberg-Bauer E."/>
            <person name="Green P.J."/>
            <person name="Pearson G.A."/>
            <person name="Procaccini G."/>
            <person name="Duarte C.M."/>
            <person name="Schmutz J."/>
            <person name="Reusch T.B.H."/>
            <person name="Van de Peer Y."/>
        </authorList>
    </citation>
    <scope>NUCLEOTIDE SEQUENCE [LARGE SCALE GENOMIC DNA]</scope>
    <source>
        <strain evidence="15">cv. Finnish</strain>
    </source>
</reference>
<dbReference type="PANTHER" id="PTHR45637">
    <property type="entry name" value="FLIPPASE KINASE 1-RELATED"/>
    <property type="match status" value="1"/>
</dbReference>
<dbReference type="GO" id="GO:0005737">
    <property type="term" value="C:cytoplasm"/>
    <property type="evidence" value="ECO:0000318"/>
    <property type="project" value="GO_Central"/>
</dbReference>
<evidence type="ECO:0000256" key="12">
    <source>
        <dbReference type="SAM" id="MobiDB-lite"/>
    </source>
</evidence>
<dbReference type="Pfam" id="PF00069">
    <property type="entry name" value="Pkinase"/>
    <property type="match status" value="2"/>
</dbReference>
<dbReference type="Proteomes" id="UP000036987">
    <property type="component" value="Unassembled WGS sequence"/>
</dbReference>
<feature type="region of interest" description="Disordered" evidence="12">
    <location>
        <begin position="392"/>
        <end position="427"/>
    </location>
</feature>
<accession>A0A0K9PTN1</accession>
<dbReference type="InterPro" id="IPR000719">
    <property type="entry name" value="Prot_kinase_dom"/>
</dbReference>
<keyword evidence="3" id="KW-0723">Serine/threonine-protein kinase</keyword>
<dbReference type="GO" id="GO:0005524">
    <property type="term" value="F:ATP binding"/>
    <property type="evidence" value="ECO:0007669"/>
    <property type="project" value="UniProtKB-KW"/>
</dbReference>
<dbReference type="Gene3D" id="3.30.200.20">
    <property type="entry name" value="Phosphorylase Kinase, domain 1"/>
    <property type="match status" value="1"/>
</dbReference>
<comment type="similarity">
    <text evidence="1">Belongs to the protein kinase superfamily. AGC Ser/Thr protein kinase family.</text>
</comment>
<evidence type="ECO:0000256" key="10">
    <source>
        <dbReference type="ARBA" id="ARBA00053984"/>
    </source>
</evidence>
<evidence type="ECO:0000256" key="3">
    <source>
        <dbReference type="ARBA" id="ARBA00022527"/>
    </source>
</evidence>
<dbReference type="OMA" id="ICVETPM"/>
<dbReference type="FunFam" id="1.10.510.10:FF:000020">
    <property type="entry name" value="serine/threonine-protein kinase D6PK-like"/>
    <property type="match status" value="1"/>
</dbReference>
<dbReference type="AlphaFoldDB" id="A0A0K9PTN1"/>
<name>A0A0K9PTN1_ZOSMR</name>
<dbReference type="EMBL" id="LFYR01000633">
    <property type="protein sequence ID" value="KMZ72403.1"/>
    <property type="molecule type" value="Genomic_DNA"/>
</dbReference>
<evidence type="ECO:0000313" key="15">
    <source>
        <dbReference type="Proteomes" id="UP000036987"/>
    </source>
</evidence>
<dbReference type="FunFam" id="1.10.510.10:FF:000028">
    <property type="entry name" value="serine/threonine-protein kinase D6PK-like"/>
    <property type="match status" value="1"/>
</dbReference>
<protein>
    <recommendedName>
        <fullName evidence="11">Protein kinase G11A</fullName>
        <ecNumber evidence="2">2.7.11.1</ecNumber>
    </recommendedName>
</protein>
<feature type="domain" description="Protein kinase" evidence="13">
    <location>
        <begin position="455"/>
        <end position="783"/>
    </location>
</feature>
<dbReference type="InterPro" id="IPR011009">
    <property type="entry name" value="Kinase-like_dom_sf"/>
</dbReference>
<dbReference type="PROSITE" id="PS00108">
    <property type="entry name" value="PROTEIN_KINASE_ST"/>
    <property type="match status" value="1"/>
</dbReference>
<dbReference type="SMART" id="SM00220">
    <property type="entry name" value="S_TKc"/>
    <property type="match status" value="1"/>
</dbReference>
<keyword evidence="15" id="KW-1185">Reference proteome</keyword>
<evidence type="ECO:0000256" key="2">
    <source>
        <dbReference type="ARBA" id="ARBA00012513"/>
    </source>
</evidence>
<dbReference type="PROSITE" id="PS50011">
    <property type="entry name" value="PROTEIN_KINASE_DOM"/>
    <property type="match status" value="1"/>
</dbReference>
<evidence type="ECO:0000256" key="9">
    <source>
        <dbReference type="ARBA" id="ARBA00048679"/>
    </source>
</evidence>
<evidence type="ECO:0000256" key="11">
    <source>
        <dbReference type="ARBA" id="ARBA00074231"/>
    </source>
</evidence>
<evidence type="ECO:0000256" key="1">
    <source>
        <dbReference type="ARBA" id="ARBA00009903"/>
    </source>
</evidence>
<feature type="compositionally biased region" description="Polar residues" evidence="12">
    <location>
        <begin position="321"/>
        <end position="344"/>
    </location>
</feature>
<feature type="region of interest" description="Disordered" evidence="12">
    <location>
        <begin position="321"/>
        <end position="357"/>
    </location>
</feature>
<dbReference type="CDD" id="cd05574">
    <property type="entry name" value="STKc_phototropin_like"/>
    <property type="match status" value="1"/>
</dbReference>
<sequence>MSVSVIISELQDEKGSAYRSNSKSVGKSYANPIEEELTQLIETCQPRKHSKNMHPSYSKKMDLLRESALKKPAIEICESVTIKQALRKLCISQASEMAAMKRVSKSIGVAVSSEAGTIKRLYTAVVVHSSQPGKDKHDRLLQISLLPERKNSKSSEKVSESIGKKSCNKEFQPSSTISEITTTAKAMKPKIREVPSSTLCNKKIQSSSKISEVTTTAKAMKPKIRDVLSSSPCNKKIQSSSKFDDTMITAIAEKPKIRDVLSSTPGEGGWKLQRCLMFRKDEKKKLDPPSDTILKNANLSRKSPVSPGTLVKPTVRLTSKNKSYLNNQGSSSEKGVSLVSNGNEPCSKKDSTCSTPIVGKEDQHFETKSGSTSYKSKYEGFRTKKRVIFQSKGKGDFSQSSSSSIGDYSTSTSNSGESNQSGSCAGVRPHMSNDVRWDAIRHVEVHDGNIGLKNFKLHKRLGCGDIGTVYLAELIGSGCLFALKVMDNEFLISRNKITRVQTETEILQMLDHPFLPTLYTYFTTDNLSCLAMEYCPGGDLHVLRQKQYGRSFSEPAARFYVAEVLLALEYLHMLGVVYRDLKPENILVREDGHIMLSDFDLSLRCGVNPPSLWRSSSAAAGTVESQSGFESYCIGSGFLEPSCAQVSCFTPRLASAMSGTAKRGGARLPQLVVEPVEARSNSFVGTHEYLAPEIIKGEDHGSCVDWWTFGIFLYELVFGTTPFKGSDNEETLSNVVSKKLQFPDDPNISFHATDLIRKLLVKEADRRLGSARGAAEIKQHPFFMGLNWALIRCATPPEVPHPHPSEPPPSLPVPSKYLEFGSNGEGVEFELF</sequence>
<dbReference type="Gene3D" id="1.10.510.10">
    <property type="entry name" value="Transferase(Phosphotransferase) domain 1"/>
    <property type="match status" value="1"/>
</dbReference>
<keyword evidence="4" id="KW-0808">Transferase</keyword>
<evidence type="ECO:0000313" key="14">
    <source>
        <dbReference type="EMBL" id="KMZ72403.1"/>
    </source>
</evidence>
<dbReference type="GO" id="GO:0005634">
    <property type="term" value="C:nucleus"/>
    <property type="evidence" value="ECO:0000318"/>
    <property type="project" value="GO_Central"/>
</dbReference>
<evidence type="ECO:0000256" key="4">
    <source>
        <dbReference type="ARBA" id="ARBA00022679"/>
    </source>
</evidence>
<keyword evidence="6 14" id="KW-0418">Kinase</keyword>
<keyword evidence="5" id="KW-0547">Nucleotide-binding</keyword>
<proteinExistence type="inferred from homology"/>